<dbReference type="Proteomes" id="UP000316778">
    <property type="component" value="Unassembled WGS sequence"/>
</dbReference>
<comment type="caution">
    <text evidence="2">The sequence shown here is derived from an EMBL/GenBank/DDBJ whole genome shotgun (WGS) entry which is preliminary data.</text>
</comment>
<gene>
    <name evidence="2" type="ORF">LX66_1076</name>
</gene>
<accession>A0A562TFE6</accession>
<organism evidence="2 3">
    <name type="scientific">Chitinophaga japonensis</name>
    <name type="common">Flexibacter japonensis</name>
    <dbReference type="NCBI Taxonomy" id="104662"/>
    <lineage>
        <taxon>Bacteria</taxon>
        <taxon>Pseudomonadati</taxon>
        <taxon>Bacteroidota</taxon>
        <taxon>Chitinophagia</taxon>
        <taxon>Chitinophagales</taxon>
        <taxon>Chitinophagaceae</taxon>
        <taxon>Chitinophaga</taxon>
    </lineage>
</organism>
<dbReference type="OrthoDB" id="1493451at2"/>
<evidence type="ECO:0000313" key="2">
    <source>
        <dbReference type="EMBL" id="TWI91700.1"/>
    </source>
</evidence>
<name>A0A562TFE6_CHIJA</name>
<keyword evidence="3" id="KW-1185">Reference proteome</keyword>
<dbReference type="AlphaFoldDB" id="A0A562TFE6"/>
<proteinExistence type="predicted"/>
<protein>
    <submittedName>
        <fullName evidence="2">Uncharacterized protein</fullName>
    </submittedName>
</protein>
<keyword evidence="1" id="KW-0732">Signal</keyword>
<sequence>MQKTIWIAAVLLLAAGGAAAQSLHRSALLRDTVVAPLPAYLRTPARVAPGAYYQQHFGFFCKQEWAWEKQTRLPVKLRLGNYQYTQRLEGKER</sequence>
<feature type="signal peptide" evidence="1">
    <location>
        <begin position="1"/>
        <end position="20"/>
    </location>
</feature>
<evidence type="ECO:0000256" key="1">
    <source>
        <dbReference type="SAM" id="SignalP"/>
    </source>
</evidence>
<evidence type="ECO:0000313" key="3">
    <source>
        <dbReference type="Proteomes" id="UP000316778"/>
    </source>
</evidence>
<reference evidence="2 3" key="1">
    <citation type="journal article" date="2013" name="Stand. Genomic Sci.">
        <title>Genomic Encyclopedia of Type Strains, Phase I: The one thousand microbial genomes (KMG-I) project.</title>
        <authorList>
            <person name="Kyrpides N.C."/>
            <person name="Woyke T."/>
            <person name="Eisen J.A."/>
            <person name="Garrity G."/>
            <person name="Lilburn T.G."/>
            <person name="Beck B.J."/>
            <person name="Whitman W.B."/>
            <person name="Hugenholtz P."/>
            <person name="Klenk H.P."/>
        </authorList>
    </citation>
    <scope>NUCLEOTIDE SEQUENCE [LARGE SCALE GENOMIC DNA]</scope>
    <source>
        <strain evidence="2 3">DSM 13484</strain>
    </source>
</reference>
<dbReference type="EMBL" id="VLLG01000002">
    <property type="protein sequence ID" value="TWI91700.1"/>
    <property type="molecule type" value="Genomic_DNA"/>
</dbReference>
<dbReference type="RefSeq" id="WP_145710842.1">
    <property type="nucleotide sequence ID" value="NZ_BAAAFY010000001.1"/>
</dbReference>
<feature type="chain" id="PRO_5022201826" evidence="1">
    <location>
        <begin position="21"/>
        <end position="93"/>
    </location>
</feature>